<evidence type="ECO:0000256" key="2">
    <source>
        <dbReference type="ARBA" id="ARBA00012513"/>
    </source>
</evidence>
<evidence type="ECO:0000256" key="1">
    <source>
        <dbReference type="ARBA" id="ARBA00005926"/>
    </source>
</evidence>
<dbReference type="PROSITE" id="PS50011">
    <property type="entry name" value="PROTEIN_KINASE_DOM"/>
    <property type="match status" value="1"/>
</dbReference>
<dbReference type="PANTHER" id="PTHR11909">
    <property type="entry name" value="CASEIN KINASE-RELATED"/>
    <property type="match status" value="1"/>
</dbReference>
<keyword evidence="5" id="KW-0418">Kinase</keyword>
<dbReference type="GO" id="GO:0004674">
    <property type="term" value="F:protein serine/threonine kinase activity"/>
    <property type="evidence" value="ECO:0007669"/>
    <property type="project" value="UniProtKB-EC"/>
</dbReference>
<feature type="compositionally biased region" description="Basic and acidic residues" evidence="3">
    <location>
        <begin position="72"/>
        <end position="84"/>
    </location>
</feature>
<gene>
    <name evidence="5" type="ORF">QJS04_geneDACA002646</name>
</gene>
<dbReference type="Pfam" id="PF24289">
    <property type="entry name" value="DUF7477"/>
    <property type="match status" value="1"/>
</dbReference>
<dbReference type="InterPro" id="IPR050235">
    <property type="entry name" value="CK1_Ser-Thr_kinase"/>
</dbReference>
<reference evidence="5" key="2">
    <citation type="submission" date="2023-06" db="EMBL/GenBank/DDBJ databases">
        <authorList>
            <person name="Ma L."/>
            <person name="Liu K.-W."/>
            <person name="Li Z."/>
            <person name="Hsiao Y.-Y."/>
            <person name="Qi Y."/>
            <person name="Fu T."/>
            <person name="Tang G."/>
            <person name="Zhang D."/>
            <person name="Sun W.-H."/>
            <person name="Liu D.-K."/>
            <person name="Li Y."/>
            <person name="Chen G.-Z."/>
            <person name="Liu X.-D."/>
            <person name="Liao X.-Y."/>
            <person name="Jiang Y.-T."/>
            <person name="Yu X."/>
            <person name="Hao Y."/>
            <person name="Huang J."/>
            <person name="Zhao X.-W."/>
            <person name="Ke S."/>
            <person name="Chen Y.-Y."/>
            <person name="Wu W.-L."/>
            <person name="Hsu J.-L."/>
            <person name="Lin Y.-F."/>
            <person name="Huang M.-D."/>
            <person name="Li C.-Y."/>
            <person name="Huang L."/>
            <person name="Wang Z.-W."/>
            <person name="Zhao X."/>
            <person name="Zhong W.-Y."/>
            <person name="Peng D.-H."/>
            <person name="Ahmad S."/>
            <person name="Lan S."/>
            <person name="Zhang J.-S."/>
            <person name="Tsai W.-C."/>
            <person name="Van De Peer Y."/>
            <person name="Liu Z.-J."/>
        </authorList>
    </citation>
    <scope>NUCLEOTIDE SEQUENCE</scope>
    <source>
        <strain evidence="5">SCP</strain>
        <tissue evidence="5">Leaves</tissue>
    </source>
</reference>
<dbReference type="GO" id="GO:0005524">
    <property type="term" value="F:ATP binding"/>
    <property type="evidence" value="ECO:0007669"/>
    <property type="project" value="InterPro"/>
</dbReference>
<dbReference type="SUPFAM" id="SSF56112">
    <property type="entry name" value="Protein kinase-like (PK-like)"/>
    <property type="match status" value="1"/>
</dbReference>
<dbReference type="SMART" id="SM00220">
    <property type="entry name" value="S_TKc"/>
    <property type="match status" value="1"/>
</dbReference>
<keyword evidence="5" id="KW-0808">Transferase</keyword>
<feature type="compositionally biased region" description="Polar residues" evidence="3">
    <location>
        <begin position="39"/>
        <end position="48"/>
    </location>
</feature>
<keyword evidence="6" id="KW-1185">Reference proteome</keyword>
<evidence type="ECO:0000256" key="3">
    <source>
        <dbReference type="SAM" id="MobiDB-lite"/>
    </source>
</evidence>
<proteinExistence type="inferred from homology"/>
<dbReference type="Gene3D" id="1.10.510.10">
    <property type="entry name" value="Transferase(Phosphotransferase) domain 1"/>
    <property type="match status" value="1"/>
</dbReference>
<dbReference type="AlphaFoldDB" id="A0AAV9API0"/>
<evidence type="ECO:0000259" key="4">
    <source>
        <dbReference type="PROSITE" id="PS50011"/>
    </source>
</evidence>
<dbReference type="FunFam" id="1.10.510.10:FF:000222">
    <property type="entry name" value="casein kinase 1-like protein HD16"/>
    <property type="match status" value="1"/>
</dbReference>
<reference evidence="5" key="1">
    <citation type="journal article" date="2023" name="Nat. Commun.">
        <title>Diploid and tetraploid genomes of Acorus and the evolution of monocots.</title>
        <authorList>
            <person name="Ma L."/>
            <person name="Liu K.W."/>
            <person name="Li Z."/>
            <person name="Hsiao Y.Y."/>
            <person name="Qi Y."/>
            <person name="Fu T."/>
            <person name="Tang G.D."/>
            <person name="Zhang D."/>
            <person name="Sun W.H."/>
            <person name="Liu D.K."/>
            <person name="Li Y."/>
            <person name="Chen G.Z."/>
            <person name="Liu X.D."/>
            <person name="Liao X.Y."/>
            <person name="Jiang Y.T."/>
            <person name="Yu X."/>
            <person name="Hao Y."/>
            <person name="Huang J."/>
            <person name="Zhao X.W."/>
            <person name="Ke S."/>
            <person name="Chen Y.Y."/>
            <person name="Wu W.L."/>
            <person name="Hsu J.L."/>
            <person name="Lin Y.F."/>
            <person name="Huang M.D."/>
            <person name="Li C.Y."/>
            <person name="Huang L."/>
            <person name="Wang Z.W."/>
            <person name="Zhao X."/>
            <person name="Zhong W.Y."/>
            <person name="Peng D.H."/>
            <person name="Ahmad S."/>
            <person name="Lan S."/>
            <person name="Zhang J.S."/>
            <person name="Tsai W.C."/>
            <person name="Van de Peer Y."/>
            <person name="Liu Z.J."/>
        </authorList>
    </citation>
    <scope>NUCLEOTIDE SEQUENCE</scope>
    <source>
        <strain evidence="5">SCP</strain>
    </source>
</reference>
<accession>A0AAV9API0</accession>
<dbReference type="Proteomes" id="UP001179952">
    <property type="component" value="Unassembled WGS sequence"/>
</dbReference>
<sequence>MRVLRSGARLRARPIEQLKTPVDTAVVGGRRRTSGRRINGNQVEQLQRQKALVDEEEEEPVKEESLGGGGGVKEKEKEKERGMEDYDSGGGGRSVEKVAVAEDEESTAPIPEKVQVGNSPTYRIERKLGKGGFGQVYVGRRISVTNMNERVAGASAVEVALKFEHRSSKGCNYGPPYEWQVYNTLGGIHGVPRVHYKGRQGDYYVMVMDILGPSLWDVWNNNSHTMSVEMVACIAIEAISILEKMHSKGYVHGDVKPENFLLGPPGTSEDKKLFLVDLGLATKWKDSSTGEHVAYDQRPDVFRGTVRYASVHAHLGRTGSRRDDLESLAYTLIFLLRGRLPWQGYQGENKGFLVCKKKMATSPEALCCFCPQPFRQFVEYVVNLKFDEEPNYARCISLFDGIVGPNPDTRPIHTDGAQKLIYQVGHKRGRLMMDEEDDEKPNKKVRMGMPATQWISVYNAHRPMKQRYHYNVTDSRLAQHIEKGNEDGLFISSVGSSANLWALIMDAGTGFTSQVYELSSCFLHKDWIMQQWEKNYYISAVAGANNGSSLVVMSKGMPYQQQSYKVSDSFPFKWINKKWREGFYVTSMATAGSRWGVVMSCNAGFTDQVVELDFLYPSEGIHRRWDGGYRITATAATWDQAALVLSVPRKKPTDETQETLRTSAFPSAHVKEKWAKNLYIASICYGRTVS</sequence>
<evidence type="ECO:0000313" key="5">
    <source>
        <dbReference type="EMBL" id="KAK1266089.1"/>
    </source>
</evidence>
<dbReference type="InterPro" id="IPR055900">
    <property type="entry name" value="DUF7477"/>
</dbReference>
<feature type="domain" description="Protein kinase" evidence="4">
    <location>
        <begin position="122"/>
        <end position="403"/>
    </location>
</feature>
<organism evidence="5 6">
    <name type="scientific">Acorus gramineus</name>
    <name type="common">Dwarf sweet flag</name>
    <dbReference type="NCBI Taxonomy" id="55184"/>
    <lineage>
        <taxon>Eukaryota</taxon>
        <taxon>Viridiplantae</taxon>
        <taxon>Streptophyta</taxon>
        <taxon>Embryophyta</taxon>
        <taxon>Tracheophyta</taxon>
        <taxon>Spermatophyta</taxon>
        <taxon>Magnoliopsida</taxon>
        <taxon>Liliopsida</taxon>
        <taxon>Acoraceae</taxon>
        <taxon>Acorus</taxon>
    </lineage>
</organism>
<dbReference type="InterPro" id="IPR008271">
    <property type="entry name" value="Ser/Thr_kinase_AS"/>
</dbReference>
<dbReference type="PROSITE" id="PS00108">
    <property type="entry name" value="PROTEIN_KINASE_ST"/>
    <property type="match status" value="1"/>
</dbReference>
<name>A0AAV9API0_ACOGR</name>
<protein>
    <recommendedName>
        <fullName evidence="2">non-specific serine/threonine protein kinase</fullName>
        <ecNumber evidence="2">2.7.11.1</ecNumber>
    </recommendedName>
</protein>
<dbReference type="Pfam" id="PF00069">
    <property type="entry name" value="Pkinase"/>
    <property type="match status" value="1"/>
</dbReference>
<evidence type="ECO:0000313" key="6">
    <source>
        <dbReference type="Proteomes" id="UP001179952"/>
    </source>
</evidence>
<dbReference type="EMBL" id="JAUJYN010000007">
    <property type="protein sequence ID" value="KAK1266089.1"/>
    <property type="molecule type" value="Genomic_DNA"/>
</dbReference>
<dbReference type="EC" id="2.7.11.1" evidence="2"/>
<dbReference type="InterPro" id="IPR011009">
    <property type="entry name" value="Kinase-like_dom_sf"/>
</dbReference>
<dbReference type="InterPro" id="IPR000719">
    <property type="entry name" value="Prot_kinase_dom"/>
</dbReference>
<comment type="similarity">
    <text evidence="1">Belongs to the protein kinase superfamily. CK1 Ser/Thr protein kinase family. Casein kinase I subfamily.</text>
</comment>
<comment type="caution">
    <text evidence="5">The sequence shown here is derived from an EMBL/GenBank/DDBJ whole genome shotgun (WGS) entry which is preliminary data.</text>
</comment>
<dbReference type="CDD" id="cd14016">
    <property type="entry name" value="STKc_CK1"/>
    <property type="match status" value="1"/>
</dbReference>
<feature type="region of interest" description="Disordered" evidence="3">
    <location>
        <begin position="27"/>
        <end position="94"/>
    </location>
</feature>